<dbReference type="GO" id="GO:0008168">
    <property type="term" value="F:methyltransferase activity"/>
    <property type="evidence" value="ECO:0007669"/>
    <property type="project" value="UniProtKB-KW"/>
</dbReference>
<keyword evidence="2" id="KW-0808">Transferase</keyword>
<evidence type="ECO:0000259" key="3">
    <source>
        <dbReference type="Pfam" id="PF13649"/>
    </source>
</evidence>
<proteinExistence type="predicted"/>
<dbReference type="InterPro" id="IPR029063">
    <property type="entry name" value="SAM-dependent_MTases_sf"/>
</dbReference>
<dbReference type="GO" id="GO:0032259">
    <property type="term" value="P:methylation"/>
    <property type="evidence" value="ECO:0007669"/>
    <property type="project" value="UniProtKB-KW"/>
</dbReference>
<reference evidence="4" key="1">
    <citation type="submission" date="2022-01" db="EMBL/GenBank/DDBJ databases">
        <authorList>
            <person name="King R."/>
        </authorList>
    </citation>
    <scope>NUCLEOTIDE SEQUENCE</scope>
</reference>
<dbReference type="OrthoDB" id="66144at2759"/>
<dbReference type="Gene3D" id="3.40.50.150">
    <property type="entry name" value="Vaccinia Virus protein VP39"/>
    <property type="match status" value="1"/>
</dbReference>
<accession>A0A9N9XML7</accession>
<dbReference type="SUPFAM" id="SSF53335">
    <property type="entry name" value="S-adenosyl-L-methionine-dependent methyltransferases"/>
    <property type="match status" value="1"/>
</dbReference>
<dbReference type="AlphaFoldDB" id="A0A9N9XML7"/>
<dbReference type="PANTHER" id="PTHR43861">
    <property type="entry name" value="TRANS-ACONITATE 2-METHYLTRANSFERASE-RELATED"/>
    <property type="match status" value="1"/>
</dbReference>
<sequence>MAFRSPDLWVKSGGIALLFAKNSLKRYQHLIKWKKDASILELGFGTGHNSMQYLVPLLPKDYKEFIGSDVSEEMVDYAKNDFKIPKSKVVKLDACSDVPNEYRERFDHIFAFMLIHMLNKPREAFKNIHTMLKPGGSTFIMFMERKPVEYVMAQLKLHPKWSKYDHDVMIAPYFYSKSPQELYKKDIDSAGFVDYFMEAQNDSYICEEEEFIDLHMCVNVVIPTIPEELREEYIKEYFKEVHKSPVTTIRQENGKNIFITNAKVISLYATRQLH</sequence>
<feature type="domain" description="Methyltransferase" evidence="3">
    <location>
        <begin position="39"/>
        <end position="136"/>
    </location>
</feature>
<dbReference type="EMBL" id="OU900096">
    <property type="protein sequence ID" value="CAG9859956.1"/>
    <property type="molecule type" value="Genomic_DNA"/>
</dbReference>
<dbReference type="InterPro" id="IPR041698">
    <property type="entry name" value="Methyltransf_25"/>
</dbReference>
<name>A0A9N9XML7_PHYSR</name>
<dbReference type="Pfam" id="PF13649">
    <property type="entry name" value="Methyltransf_25"/>
    <property type="match status" value="1"/>
</dbReference>
<gene>
    <name evidence="4" type="ORF">PHYEVI_LOCUS6315</name>
</gene>
<dbReference type="Proteomes" id="UP001153712">
    <property type="component" value="Chromosome 3"/>
</dbReference>
<evidence type="ECO:0000313" key="4">
    <source>
        <dbReference type="EMBL" id="CAG9859956.1"/>
    </source>
</evidence>
<keyword evidence="1" id="KW-0489">Methyltransferase</keyword>
<evidence type="ECO:0000256" key="2">
    <source>
        <dbReference type="ARBA" id="ARBA00022679"/>
    </source>
</evidence>
<organism evidence="4 5">
    <name type="scientific">Phyllotreta striolata</name>
    <name type="common">Striped flea beetle</name>
    <name type="synonym">Crioceris striolata</name>
    <dbReference type="NCBI Taxonomy" id="444603"/>
    <lineage>
        <taxon>Eukaryota</taxon>
        <taxon>Metazoa</taxon>
        <taxon>Ecdysozoa</taxon>
        <taxon>Arthropoda</taxon>
        <taxon>Hexapoda</taxon>
        <taxon>Insecta</taxon>
        <taxon>Pterygota</taxon>
        <taxon>Neoptera</taxon>
        <taxon>Endopterygota</taxon>
        <taxon>Coleoptera</taxon>
        <taxon>Polyphaga</taxon>
        <taxon>Cucujiformia</taxon>
        <taxon>Chrysomeloidea</taxon>
        <taxon>Chrysomelidae</taxon>
        <taxon>Galerucinae</taxon>
        <taxon>Alticini</taxon>
        <taxon>Phyllotreta</taxon>
    </lineage>
</organism>
<keyword evidence="5" id="KW-1185">Reference proteome</keyword>
<dbReference type="CDD" id="cd02440">
    <property type="entry name" value="AdoMet_MTases"/>
    <property type="match status" value="1"/>
</dbReference>
<protein>
    <recommendedName>
        <fullName evidence="3">Methyltransferase domain-containing protein</fullName>
    </recommendedName>
</protein>
<evidence type="ECO:0000256" key="1">
    <source>
        <dbReference type="ARBA" id="ARBA00022603"/>
    </source>
</evidence>
<dbReference type="PANTHER" id="PTHR43861:SF1">
    <property type="entry name" value="TRANS-ACONITATE 2-METHYLTRANSFERASE"/>
    <property type="match status" value="1"/>
</dbReference>
<evidence type="ECO:0000313" key="5">
    <source>
        <dbReference type="Proteomes" id="UP001153712"/>
    </source>
</evidence>